<proteinExistence type="predicted"/>
<name>A0A1H2DW40_9PSED</name>
<evidence type="ECO:0000313" key="1">
    <source>
        <dbReference type="EMBL" id="SDT87014.1"/>
    </source>
</evidence>
<evidence type="ECO:0008006" key="3">
    <source>
        <dbReference type="Google" id="ProtNLM"/>
    </source>
</evidence>
<dbReference type="STRING" id="364197.SAMN05216296_0077"/>
<accession>A0A1H2DW40</accession>
<organism evidence="1 2">
    <name type="scientific">Pseudomonas pohangensis</name>
    <dbReference type="NCBI Taxonomy" id="364197"/>
    <lineage>
        <taxon>Bacteria</taxon>
        <taxon>Pseudomonadati</taxon>
        <taxon>Pseudomonadota</taxon>
        <taxon>Gammaproteobacteria</taxon>
        <taxon>Pseudomonadales</taxon>
        <taxon>Pseudomonadaceae</taxon>
        <taxon>Pseudomonas</taxon>
    </lineage>
</organism>
<evidence type="ECO:0000313" key="2">
    <source>
        <dbReference type="Proteomes" id="UP000243232"/>
    </source>
</evidence>
<gene>
    <name evidence="1" type="ORF">SAMN05216296_0077</name>
</gene>
<reference evidence="2" key="1">
    <citation type="submission" date="2016-10" db="EMBL/GenBank/DDBJ databases">
        <authorList>
            <person name="Varghese N."/>
            <person name="Submissions S."/>
        </authorList>
    </citation>
    <scope>NUCLEOTIDE SEQUENCE [LARGE SCALE GENOMIC DNA]</scope>
    <source>
        <strain evidence="2">DSM 17875</strain>
    </source>
</reference>
<dbReference type="Proteomes" id="UP000243232">
    <property type="component" value="Chromosome I"/>
</dbReference>
<dbReference type="EMBL" id="LT629785">
    <property type="protein sequence ID" value="SDT87014.1"/>
    <property type="molecule type" value="Genomic_DNA"/>
</dbReference>
<dbReference type="AlphaFoldDB" id="A0A1H2DW40"/>
<protein>
    <recommendedName>
        <fullName evidence="3">Transcription-repair coupling factor (Superfamily II helicase)</fullName>
    </recommendedName>
</protein>
<sequence>MIQMDLEREMSEIYLTTEELSHRIKYDARTIRNRLKDSVLLEGIHYFRPFGGRKILFIWDAVERDMVKFSQSNGFGIPMANGGICHG</sequence>
<keyword evidence="2" id="KW-1185">Reference proteome</keyword>